<dbReference type="AlphaFoldDB" id="A0A6A6JLT8"/>
<evidence type="ECO:0000313" key="3">
    <source>
        <dbReference type="Proteomes" id="UP000800097"/>
    </source>
</evidence>
<dbReference type="Proteomes" id="UP000800097">
    <property type="component" value="Unassembled WGS sequence"/>
</dbReference>
<organism evidence="2 3">
    <name type="scientific">Westerdykella ornata</name>
    <dbReference type="NCBI Taxonomy" id="318751"/>
    <lineage>
        <taxon>Eukaryota</taxon>
        <taxon>Fungi</taxon>
        <taxon>Dikarya</taxon>
        <taxon>Ascomycota</taxon>
        <taxon>Pezizomycotina</taxon>
        <taxon>Dothideomycetes</taxon>
        <taxon>Pleosporomycetidae</taxon>
        <taxon>Pleosporales</taxon>
        <taxon>Sporormiaceae</taxon>
        <taxon>Westerdykella</taxon>
    </lineage>
</organism>
<proteinExistence type="predicted"/>
<reference evidence="2" key="1">
    <citation type="journal article" date="2020" name="Stud. Mycol.">
        <title>101 Dothideomycetes genomes: a test case for predicting lifestyles and emergence of pathogens.</title>
        <authorList>
            <person name="Haridas S."/>
            <person name="Albert R."/>
            <person name="Binder M."/>
            <person name="Bloem J."/>
            <person name="Labutti K."/>
            <person name="Salamov A."/>
            <person name="Andreopoulos B."/>
            <person name="Baker S."/>
            <person name="Barry K."/>
            <person name="Bills G."/>
            <person name="Bluhm B."/>
            <person name="Cannon C."/>
            <person name="Castanera R."/>
            <person name="Culley D."/>
            <person name="Daum C."/>
            <person name="Ezra D."/>
            <person name="Gonzalez J."/>
            <person name="Henrissat B."/>
            <person name="Kuo A."/>
            <person name="Liang C."/>
            <person name="Lipzen A."/>
            <person name="Lutzoni F."/>
            <person name="Magnuson J."/>
            <person name="Mondo S."/>
            <person name="Nolan M."/>
            <person name="Ohm R."/>
            <person name="Pangilinan J."/>
            <person name="Park H.-J."/>
            <person name="Ramirez L."/>
            <person name="Alfaro M."/>
            <person name="Sun H."/>
            <person name="Tritt A."/>
            <person name="Yoshinaga Y."/>
            <person name="Zwiers L.-H."/>
            <person name="Turgeon B."/>
            <person name="Goodwin S."/>
            <person name="Spatafora J."/>
            <person name="Crous P."/>
            <person name="Grigoriev I."/>
        </authorList>
    </citation>
    <scope>NUCLEOTIDE SEQUENCE</scope>
    <source>
        <strain evidence="2">CBS 379.55</strain>
    </source>
</reference>
<feature type="region of interest" description="Disordered" evidence="1">
    <location>
        <begin position="23"/>
        <end position="62"/>
    </location>
</feature>
<keyword evidence="3" id="KW-1185">Reference proteome</keyword>
<accession>A0A6A6JLT8</accession>
<gene>
    <name evidence="2" type="ORF">EI97DRAFT_299651</name>
</gene>
<sequence length="170" mass="19100">MSSNEREGRSCDDGIACMEVRRALRRRPLSGSPMRHQPQRAVEEPSQDSPQPRPPCDDNDSNNIITWQPSHTHARSVSWFVSSVARPGRTMQPKAARRVTHGSPWMLRLHLRPAFSIADGCSKVATSDTPRLFDRSTRKARVPRRHSYRLEQLPCTLAAVDLSACAGPQH</sequence>
<name>A0A6A6JLT8_WESOR</name>
<dbReference type="EMBL" id="ML986490">
    <property type="protein sequence ID" value="KAF2277630.1"/>
    <property type="molecule type" value="Genomic_DNA"/>
</dbReference>
<dbReference type="RefSeq" id="XP_033655169.1">
    <property type="nucleotide sequence ID" value="XM_033794518.1"/>
</dbReference>
<evidence type="ECO:0000256" key="1">
    <source>
        <dbReference type="SAM" id="MobiDB-lite"/>
    </source>
</evidence>
<dbReference type="GeneID" id="54547693"/>
<evidence type="ECO:0000313" key="2">
    <source>
        <dbReference type="EMBL" id="KAF2277630.1"/>
    </source>
</evidence>
<protein>
    <submittedName>
        <fullName evidence="2">Uncharacterized protein</fullName>
    </submittedName>
</protein>